<accession>A0A564XYK2</accession>
<dbReference type="AlphaFoldDB" id="A0A564XYK2"/>
<gene>
    <name evidence="1" type="ORF">WMSIL1_LOCUS1242</name>
</gene>
<reference evidence="1 2" key="1">
    <citation type="submission" date="2019-07" db="EMBL/GenBank/DDBJ databases">
        <authorList>
            <person name="Jastrzebski P J."/>
            <person name="Paukszto L."/>
            <person name="Jastrzebski P J."/>
        </authorList>
    </citation>
    <scope>NUCLEOTIDE SEQUENCE [LARGE SCALE GENOMIC DNA]</scope>
    <source>
        <strain evidence="1 2">WMS-il1</strain>
    </source>
</reference>
<name>A0A564XYK2_HYMDI</name>
<organism evidence="1 2">
    <name type="scientific">Hymenolepis diminuta</name>
    <name type="common">Rat tapeworm</name>
    <dbReference type="NCBI Taxonomy" id="6216"/>
    <lineage>
        <taxon>Eukaryota</taxon>
        <taxon>Metazoa</taxon>
        <taxon>Spiralia</taxon>
        <taxon>Lophotrochozoa</taxon>
        <taxon>Platyhelminthes</taxon>
        <taxon>Cestoda</taxon>
        <taxon>Eucestoda</taxon>
        <taxon>Cyclophyllidea</taxon>
        <taxon>Hymenolepididae</taxon>
        <taxon>Hymenolepis</taxon>
    </lineage>
</organism>
<dbReference type="EMBL" id="CABIJS010000029">
    <property type="protein sequence ID" value="VUZ40107.1"/>
    <property type="molecule type" value="Genomic_DNA"/>
</dbReference>
<evidence type="ECO:0000313" key="2">
    <source>
        <dbReference type="Proteomes" id="UP000321570"/>
    </source>
</evidence>
<protein>
    <submittedName>
        <fullName evidence="1">Uncharacterized protein</fullName>
    </submittedName>
</protein>
<sequence length="63" mass="7055">GQQRTFYKDLQQPHRSIETSTDRQASVVGIDETSVRGALHPKAGLTVHAVFYMILSHCDIICK</sequence>
<dbReference type="Proteomes" id="UP000321570">
    <property type="component" value="Unassembled WGS sequence"/>
</dbReference>
<proteinExistence type="predicted"/>
<keyword evidence="2" id="KW-1185">Reference proteome</keyword>
<feature type="non-terminal residue" evidence="1">
    <location>
        <position position="1"/>
    </location>
</feature>
<evidence type="ECO:0000313" key="1">
    <source>
        <dbReference type="EMBL" id="VUZ40107.1"/>
    </source>
</evidence>